<dbReference type="Proteomes" id="UP001147653">
    <property type="component" value="Unassembled WGS sequence"/>
</dbReference>
<evidence type="ECO:0000256" key="1">
    <source>
        <dbReference type="SAM" id="Phobius"/>
    </source>
</evidence>
<evidence type="ECO:0000259" key="2">
    <source>
        <dbReference type="Pfam" id="PF08044"/>
    </source>
</evidence>
<accession>A0A9X3S8K0</accession>
<keyword evidence="1" id="KW-0812">Transmembrane</keyword>
<gene>
    <name evidence="4" type="ORF">OJ997_18475</name>
</gene>
<keyword evidence="1" id="KW-0472">Membrane</keyword>
<keyword evidence="5" id="KW-1185">Reference proteome</keyword>
<protein>
    <submittedName>
        <fullName evidence="4">DUF1707 domain-containing protein</fullName>
    </submittedName>
</protein>
<keyword evidence="1" id="KW-1133">Transmembrane helix</keyword>
<name>A0A9X3S8K0_9ACTN</name>
<feature type="transmembrane region" description="Helical" evidence="1">
    <location>
        <begin position="106"/>
        <end position="123"/>
    </location>
</feature>
<dbReference type="Pfam" id="PF13239">
    <property type="entry name" value="2TM"/>
    <property type="match status" value="1"/>
</dbReference>
<sequence>MGELDIRAGDDDRERVVGLLHRHAQAGRLEPIELDERVEAALTAKTFRELEQLTRDLPDETRSPQARAVAARRSEVAKLREHVGFWLTVSTITVAVWAATGADYFWPVWPIGFIGLTVVLHALELLKDGPGRSTCAAPSRRSARPR</sequence>
<feature type="domain" description="2TM" evidence="3">
    <location>
        <begin position="74"/>
        <end position="125"/>
    </location>
</feature>
<evidence type="ECO:0000313" key="4">
    <source>
        <dbReference type="EMBL" id="MDA0182299.1"/>
    </source>
</evidence>
<dbReference type="InterPro" id="IPR025698">
    <property type="entry name" value="2TM_dom"/>
</dbReference>
<feature type="transmembrane region" description="Helical" evidence="1">
    <location>
        <begin position="83"/>
        <end position="100"/>
    </location>
</feature>
<proteinExistence type="predicted"/>
<dbReference type="EMBL" id="JAPDDP010000033">
    <property type="protein sequence ID" value="MDA0182299.1"/>
    <property type="molecule type" value="Genomic_DNA"/>
</dbReference>
<comment type="caution">
    <text evidence="4">The sequence shown here is derived from an EMBL/GenBank/DDBJ whole genome shotgun (WGS) entry which is preliminary data.</text>
</comment>
<reference evidence="4" key="1">
    <citation type="submission" date="2022-10" db="EMBL/GenBank/DDBJ databases">
        <title>The WGS of Solirubrobacter phytolaccae KCTC 29190.</title>
        <authorList>
            <person name="Jiang Z."/>
        </authorList>
    </citation>
    <scope>NUCLEOTIDE SEQUENCE</scope>
    <source>
        <strain evidence="4">KCTC 29190</strain>
    </source>
</reference>
<evidence type="ECO:0000259" key="3">
    <source>
        <dbReference type="Pfam" id="PF13239"/>
    </source>
</evidence>
<organism evidence="4 5">
    <name type="scientific">Solirubrobacter phytolaccae</name>
    <dbReference type="NCBI Taxonomy" id="1404360"/>
    <lineage>
        <taxon>Bacteria</taxon>
        <taxon>Bacillati</taxon>
        <taxon>Actinomycetota</taxon>
        <taxon>Thermoleophilia</taxon>
        <taxon>Solirubrobacterales</taxon>
        <taxon>Solirubrobacteraceae</taxon>
        <taxon>Solirubrobacter</taxon>
    </lineage>
</organism>
<dbReference type="InterPro" id="IPR012551">
    <property type="entry name" value="DUF1707_SHOCT-like"/>
</dbReference>
<dbReference type="AlphaFoldDB" id="A0A9X3S8K0"/>
<dbReference type="Pfam" id="PF08044">
    <property type="entry name" value="DUF1707"/>
    <property type="match status" value="1"/>
</dbReference>
<feature type="domain" description="DUF1707" evidence="2">
    <location>
        <begin position="6"/>
        <end position="58"/>
    </location>
</feature>
<evidence type="ECO:0000313" key="5">
    <source>
        <dbReference type="Proteomes" id="UP001147653"/>
    </source>
</evidence>
<dbReference type="RefSeq" id="WP_270026662.1">
    <property type="nucleotide sequence ID" value="NZ_JAPDDP010000033.1"/>
</dbReference>